<dbReference type="PROSITE" id="PS01124">
    <property type="entry name" value="HTH_ARAC_FAMILY_2"/>
    <property type="match status" value="1"/>
</dbReference>
<dbReference type="SUPFAM" id="SSF46689">
    <property type="entry name" value="Homeodomain-like"/>
    <property type="match status" value="2"/>
</dbReference>
<dbReference type="Gene3D" id="1.10.10.60">
    <property type="entry name" value="Homeodomain-like"/>
    <property type="match status" value="1"/>
</dbReference>
<proteinExistence type="predicted"/>
<dbReference type="EMBL" id="JAMKFE010000024">
    <property type="protein sequence ID" value="MCM5682801.1"/>
    <property type="molecule type" value="Genomic_DNA"/>
</dbReference>
<dbReference type="InterPro" id="IPR029062">
    <property type="entry name" value="Class_I_gatase-like"/>
</dbReference>
<dbReference type="InterPro" id="IPR052158">
    <property type="entry name" value="INH-QAR"/>
</dbReference>
<dbReference type="SUPFAM" id="SSF52317">
    <property type="entry name" value="Class I glutamine amidotransferase-like"/>
    <property type="match status" value="1"/>
</dbReference>
<dbReference type="Proteomes" id="UP001165541">
    <property type="component" value="Unassembled WGS sequence"/>
</dbReference>
<feature type="domain" description="HTH araC/xylS-type" evidence="4">
    <location>
        <begin position="210"/>
        <end position="308"/>
    </location>
</feature>
<evidence type="ECO:0000256" key="2">
    <source>
        <dbReference type="ARBA" id="ARBA00023163"/>
    </source>
</evidence>
<reference evidence="5" key="1">
    <citation type="submission" date="2022-05" db="EMBL/GenBank/DDBJ databases">
        <title>Schlegelella sp. nov., isolated from mangrove soil.</title>
        <authorList>
            <person name="Liu Y."/>
            <person name="Ge X."/>
            <person name="Liu W."/>
        </authorList>
    </citation>
    <scope>NUCLEOTIDE SEQUENCE</scope>
    <source>
        <strain evidence="5">S2-27</strain>
    </source>
</reference>
<keyword evidence="1" id="KW-0805">Transcription regulation</keyword>
<dbReference type="Pfam" id="PF12833">
    <property type="entry name" value="HTH_18"/>
    <property type="match status" value="1"/>
</dbReference>
<feature type="region of interest" description="Disordered" evidence="3">
    <location>
        <begin position="308"/>
        <end position="342"/>
    </location>
</feature>
<dbReference type="InterPro" id="IPR002818">
    <property type="entry name" value="DJ-1/PfpI"/>
</dbReference>
<evidence type="ECO:0000313" key="6">
    <source>
        <dbReference type="Proteomes" id="UP001165541"/>
    </source>
</evidence>
<evidence type="ECO:0000256" key="1">
    <source>
        <dbReference type="ARBA" id="ARBA00023015"/>
    </source>
</evidence>
<dbReference type="Pfam" id="PF01965">
    <property type="entry name" value="DJ-1_PfpI"/>
    <property type="match status" value="1"/>
</dbReference>
<gene>
    <name evidence="5" type="ORF">M8A51_24995</name>
</gene>
<dbReference type="InterPro" id="IPR018060">
    <property type="entry name" value="HTH_AraC"/>
</dbReference>
<dbReference type="Gene3D" id="3.40.50.880">
    <property type="match status" value="1"/>
</dbReference>
<evidence type="ECO:0000256" key="3">
    <source>
        <dbReference type="SAM" id="MobiDB-lite"/>
    </source>
</evidence>
<dbReference type="PANTHER" id="PTHR43130">
    <property type="entry name" value="ARAC-FAMILY TRANSCRIPTIONAL REGULATOR"/>
    <property type="match status" value="1"/>
</dbReference>
<keyword evidence="2" id="KW-0804">Transcription</keyword>
<dbReference type="CDD" id="cd03137">
    <property type="entry name" value="GATase1_AraC_1"/>
    <property type="match status" value="1"/>
</dbReference>
<keyword evidence="6" id="KW-1185">Reference proteome</keyword>
<protein>
    <submittedName>
        <fullName evidence="5">Helix-turn-helix domain-containing protein</fullName>
    </submittedName>
</protein>
<comment type="caution">
    <text evidence="5">The sequence shown here is derived from an EMBL/GenBank/DDBJ whole genome shotgun (WGS) entry which is preliminary data.</text>
</comment>
<dbReference type="PANTHER" id="PTHR43130:SF3">
    <property type="entry name" value="HTH-TYPE TRANSCRIPTIONAL REGULATOR RV1931C"/>
    <property type="match status" value="1"/>
</dbReference>
<organism evidence="5 6">
    <name type="scientific">Caldimonas mangrovi</name>
    <dbReference type="NCBI Taxonomy" id="2944811"/>
    <lineage>
        <taxon>Bacteria</taxon>
        <taxon>Pseudomonadati</taxon>
        <taxon>Pseudomonadota</taxon>
        <taxon>Betaproteobacteria</taxon>
        <taxon>Burkholderiales</taxon>
        <taxon>Sphaerotilaceae</taxon>
        <taxon>Caldimonas</taxon>
    </lineage>
</organism>
<accession>A0ABT0YX97</accession>
<dbReference type="SMART" id="SM00342">
    <property type="entry name" value="HTH_ARAC"/>
    <property type="match status" value="1"/>
</dbReference>
<evidence type="ECO:0000313" key="5">
    <source>
        <dbReference type="EMBL" id="MCM5682801.1"/>
    </source>
</evidence>
<evidence type="ECO:0000259" key="4">
    <source>
        <dbReference type="PROSITE" id="PS01124"/>
    </source>
</evidence>
<name>A0ABT0YX97_9BURK</name>
<dbReference type="RefSeq" id="WP_251781344.1">
    <property type="nucleotide sequence ID" value="NZ_JAMKFE010000024.1"/>
</dbReference>
<dbReference type="InterPro" id="IPR009057">
    <property type="entry name" value="Homeodomain-like_sf"/>
</dbReference>
<sequence length="342" mass="36757">MHTVSLLALHGVVPADLATPCEVFERVQVPGQRQAYRVRVCGEADDVKAGPFDIRVRWGLSHLADADTIIVPGLANPTAPIAPAAIATLQQAAGRGTRIASICTGAFVLAAAGLLDGLRATTHWLAAAELARLYPKVRVDPNVLYVDNGRILTSAGAAAALDLCLHMVRRDCGAAVAADAARMSVMPLERDGGQAQFIVHEPPGAHGNLRPLLHWLEQHLHQRLTIESMARRCHVSARTLSRRFVEQTGTTPLQWLLSARVRRAQQLLETTQRPVEQIAGDAGFGSASALRVQFARVVGISPQTYRQRFGGRALPPESSFERPGPGLGPPVSQGAPRRREAT</sequence>